<dbReference type="Proteomes" id="UP000001661">
    <property type="component" value="Chromosome"/>
</dbReference>
<dbReference type="NCBIfam" id="NF009980">
    <property type="entry name" value="PRK13446.1"/>
    <property type="match status" value="1"/>
</dbReference>
<dbReference type="CDD" id="cd12152">
    <property type="entry name" value="F1-ATPase_delta"/>
    <property type="match status" value="1"/>
</dbReference>
<dbReference type="GO" id="GO:0046933">
    <property type="term" value="F:proton-transporting ATP synthase activity, rotational mechanism"/>
    <property type="evidence" value="ECO:0007669"/>
    <property type="project" value="UniProtKB-UniRule"/>
</dbReference>
<keyword evidence="4 11" id="KW-0813">Transport</keyword>
<keyword evidence="7 11" id="KW-0406">Ion transport</keyword>
<dbReference type="PANTHER" id="PTHR13822">
    <property type="entry name" value="ATP SYNTHASE DELTA/EPSILON CHAIN"/>
    <property type="match status" value="1"/>
</dbReference>
<evidence type="ECO:0000259" key="13">
    <source>
        <dbReference type="Pfam" id="PF00401"/>
    </source>
</evidence>
<dbReference type="InterPro" id="IPR036771">
    <property type="entry name" value="ATPsynth_dsu/esu_N"/>
</dbReference>
<dbReference type="PANTHER" id="PTHR13822:SF10">
    <property type="entry name" value="ATP SYNTHASE EPSILON CHAIN, CHLOROPLASTIC"/>
    <property type="match status" value="1"/>
</dbReference>
<dbReference type="InterPro" id="IPR001469">
    <property type="entry name" value="ATP_synth_F1_dsu/esu"/>
</dbReference>
<dbReference type="HAMAP" id="MF_00530">
    <property type="entry name" value="ATP_synth_epsil_bac"/>
    <property type="match status" value="1"/>
</dbReference>
<dbReference type="Pfam" id="PF00401">
    <property type="entry name" value="ATP-synt_DE"/>
    <property type="match status" value="1"/>
</dbReference>
<comment type="subcellular location">
    <subcellularLocation>
        <location evidence="2 11">Cell membrane</location>
        <topology evidence="2 11">Peripheral membrane protein</topology>
    </subcellularLocation>
</comment>
<keyword evidence="16" id="KW-1185">Reference proteome</keyword>
<dbReference type="NCBIfam" id="NF009977">
    <property type="entry name" value="PRK13442.1"/>
    <property type="match status" value="1"/>
</dbReference>
<name>D9QTY0_ACEAZ</name>
<gene>
    <name evidence="11" type="primary">atpC</name>
    <name evidence="15" type="ordered locus">Acear_2215</name>
</gene>
<dbReference type="InterPro" id="IPR036794">
    <property type="entry name" value="ATP_F1_dsu/esu_C_sf"/>
</dbReference>
<evidence type="ECO:0000256" key="4">
    <source>
        <dbReference type="ARBA" id="ARBA00022448"/>
    </source>
</evidence>
<evidence type="ECO:0000256" key="7">
    <source>
        <dbReference type="ARBA" id="ARBA00023065"/>
    </source>
</evidence>
<comment type="subunit">
    <text evidence="11 12">F-type ATPases have 2 components, CF(1) - the catalytic core - and CF(0) - the membrane proton channel. CF(1) has five subunits: alpha(3), beta(3), gamma(1), delta(1), epsilon(1). CF(0) has three main subunits: a, b and c.</text>
</comment>
<dbReference type="Gene3D" id="2.60.15.10">
    <property type="entry name" value="F0F1 ATP synthase delta/epsilon subunit, N-terminal"/>
    <property type="match status" value="1"/>
</dbReference>
<organism evidence="15 16">
    <name type="scientific">Acetohalobium arabaticum (strain ATCC 49924 / DSM 5501 / Z-7288)</name>
    <dbReference type="NCBI Taxonomy" id="574087"/>
    <lineage>
        <taxon>Bacteria</taxon>
        <taxon>Bacillati</taxon>
        <taxon>Bacillota</taxon>
        <taxon>Clostridia</taxon>
        <taxon>Halanaerobiales</taxon>
        <taxon>Halobacteroidaceae</taxon>
        <taxon>Acetohalobium</taxon>
    </lineage>
</organism>
<comment type="similarity">
    <text evidence="3 11 12">Belongs to the ATPase epsilon chain family.</text>
</comment>
<dbReference type="eggNOG" id="COG0355">
    <property type="taxonomic scope" value="Bacteria"/>
</dbReference>
<keyword evidence="8 11" id="KW-0472">Membrane</keyword>
<evidence type="ECO:0000256" key="6">
    <source>
        <dbReference type="ARBA" id="ARBA00022781"/>
    </source>
</evidence>
<dbReference type="SUPFAM" id="SSF51344">
    <property type="entry name" value="Epsilon subunit of F1F0-ATP synthase N-terminal domain"/>
    <property type="match status" value="1"/>
</dbReference>
<keyword evidence="5 11" id="KW-1003">Cell membrane</keyword>
<reference evidence="15 16" key="1">
    <citation type="journal article" date="2010" name="Stand. Genomic Sci.">
        <title>Complete genome sequence of Acetohalobium arabaticum type strain (Z-7288).</title>
        <authorList>
            <person name="Sikorski J."/>
            <person name="Lapidus A."/>
            <person name="Chertkov O."/>
            <person name="Lucas S."/>
            <person name="Copeland A."/>
            <person name="Glavina Del Rio T."/>
            <person name="Nolan M."/>
            <person name="Tice H."/>
            <person name="Cheng J.F."/>
            <person name="Han C."/>
            <person name="Brambilla E."/>
            <person name="Pitluck S."/>
            <person name="Liolios K."/>
            <person name="Ivanova N."/>
            <person name="Mavromatis K."/>
            <person name="Mikhailova N."/>
            <person name="Pati A."/>
            <person name="Bruce D."/>
            <person name="Detter C."/>
            <person name="Tapia R."/>
            <person name="Goodwin L."/>
            <person name="Chen A."/>
            <person name="Palaniappan K."/>
            <person name="Land M."/>
            <person name="Hauser L."/>
            <person name="Chang Y.J."/>
            <person name="Jeffries C.D."/>
            <person name="Rohde M."/>
            <person name="Goker M."/>
            <person name="Spring S."/>
            <person name="Woyke T."/>
            <person name="Bristow J."/>
            <person name="Eisen J.A."/>
            <person name="Markowitz V."/>
            <person name="Hugenholtz P."/>
            <person name="Kyrpides N.C."/>
            <person name="Klenk H.P."/>
        </authorList>
    </citation>
    <scope>NUCLEOTIDE SEQUENCE [LARGE SCALE GENOMIC DNA]</scope>
    <source>
        <strain evidence="16">ATCC 49924 / DSM 5501 / Z-7288</strain>
    </source>
</reference>
<evidence type="ECO:0000256" key="12">
    <source>
        <dbReference type="RuleBase" id="RU003656"/>
    </source>
</evidence>
<evidence type="ECO:0000256" key="10">
    <source>
        <dbReference type="ARBA" id="ARBA00023310"/>
    </source>
</evidence>
<dbReference type="STRING" id="574087.Acear_2215"/>
<dbReference type="EMBL" id="CP002105">
    <property type="protein sequence ID" value="ADL13701.1"/>
    <property type="molecule type" value="Genomic_DNA"/>
</dbReference>
<evidence type="ECO:0000256" key="1">
    <source>
        <dbReference type="ARBA" id="ARBA00003543"/>
    </source>
</evidence>
<evidence type="ECO:0000256" key="5">
    <source>
        <dbReference type="ARBA" id="ARBA00022475"/>
    </source>
</evidence>
<evidence type="ECO:0000313" key="15">
    <source>
        <dbReference type="EMBL" id="ADL13701.1"/>
    </source>
</evidence>
<dbReference type="GO" id="GO:0045259">
    <property type="term" value="C:proton-transporting ATP synthase complex"/>
    <property type="evidence" value="ECO:0007669"/>
    <property type="project" value="UniProtKB-KW"/>
</dbReference>
<keyword evidence="10 11" id="KW-0066">ATP synthesis</keyword>
<dbReference type="OrthoDB" id="9804110at2"/>
<dbReference type="InterPro" id="IPR020546">
    <property type="entry name" value="ATP_synth_F1_dsu/esu_N"/>
</dbReference>
<evidence type="ECO:0000256" key="2">
    <source>
        <dbReference type="ARBA" id="ARBA00004202"/>
    </source>
</evidence>
<dbReference type="SUPFAM" id="SSF46604">
    <property type="entry name" value="Epsilon subunit of F1F0-ATP synthase C-terminal domain"/>
    <property type="match status" value="1"/>
</dbReference>
<keyword evidence="9 11" id="KW-0139">CF(1)</keyword>
<proteinExistence type="inferred from homology"/>
<evidence type="ECO:0000256" key="3">
    <source>
        <dbReference type="ARBA" id="ARBA00005712"/>
    </source>
</evidence>
<evidence type="ECO:0000256" key="11">
    <source>
        <dbReference type="HAMAP-Rule" id="MF_00530"/>
    </source>
</evidence>
<dbReference type="GO" id="GO:0005886">
    <property type="term" value="C:plasma membrane"/>
    <property type="evidence" value="ECO:0007669"/>
    <property type="project" value="UniProtKB-SubCell"/>
</dbReference>
<feature type="domain" description="ATP synthase F1 complex delta/epsilon subunit N-terminal" evidence="14">
    <location>
        <begin position="6"/>
        <end position="83"/>
    </location>
</feature>
<feature type="domain" description="ATP synthase epsilon subunit C-terminal" evidence="13">
    <location>
        <begin position="87"/>
        <end position="133"/>
    </location>
</feature>
<evidence type="ECO:0000256" key="9">
    <source>
        <dbReference type="ARBA" id="ARBA00023196"/>
    </source>
</evidence>
<dbReference type="InterPro" id="IPR020547">
    <property type="entry name" value="ATP_synth_F1_esu_C"/>
</dbReference>
<dbReference type="GO" id="GO:0005524">
    <property type="term" value="F:ATP binding"/>
    <property type="evidence" value="ECO:0007669"/>
    <property type="project" value="UniProtKB-UniRule"/>
</dbReference>
<sequence length="135" mass="15069">MANTVQVDILTSERTVYSDEVEMVIVPTIDGNLGFLPNHSPLITGLQIGQIRIKKDGEEIELATSGGFIEVKPDQINILADTAEFPEEIDIERAKRAKKRAKERLQKSDEARINETRAESALQRAINRIDVVQGE</sequence>
<evidence type="ECO:0000259" key="14">
    <source>
        <dbReference type="Pfam" id="PF02823"/>
    </source>
</evidence>
<dbReference type="NCBIfam" id="TIGR01216">
    <property type="entry name" value="ATP_synt_epsi"/>
    <property type="match status" value="1"/>
</dbReference>
<dbReference type="NCBIfam" id="NF001846">
    <property type="entry name" value="PRK00571.1-3"/>
    <property type="match status" value="1"/>
</dbReference>
<protein>
    <recommendedName>
        <fullName evidence="11">ATP synthase epsilon chain</fullName>
    </recommendedName>
    <alternativeName>
        <fullName evidence="11">ATP synthase F1 sector epsilon subunit</fullName>
    </alternativeName>
    <alternativeName>
        <fullName evidence="11">F-ATPase epsilon subunit</fullName>
    </alternativeName>
</protein>
<dbReference type="Gene3D" id="1.20.5.440">
    <property type="entry name" value="ATP synthase delta/epsilon subunit, C-terminal domain"/>
    <property type="match status" value="1"/>
</dbReference>
<evidence type="ECO:0000256" key="8">
    <source>
        <dbReference type="ARBA" id="ARBA00023136"/>
    </source>
</evidence>
<dbReference type="Pfam" id="PF02823">
    <property type="entry name" value="ATP-synt_DE_N"/>
    <property type="match status" value="1"/>
</dbReference>
<accession>D9QTY0</accession>
<comment type="function">
    <text evidence="1 11">Produces ATP from ADP in the presence of a proton gradient across the membrane.</text>
</comment>
<evidence type="ECO:0000313" key="16">
    <source>
        <dbReference type="Proteomes" id="UP000001661"/>
    </source>
</evidence>
<dbReference type="AlphaFoldDB" id="D9QTY0"/>
<keyword evidence="6 11" id="KW-0375">Hydrogen ion transport</keyword>
<dbReference type="FunFam" id="1.20.5.440:FF:000001">
    <property type="entry name" value="ATP synthase epsilon chain"/>
    <property type="match status" value="1"/>
</dbReference>
<dbReference type="RefSeq" id="WP_013279142.1">
    <property type="nucleotide sequence ID" value="NC_014378.1"/>
</dbReference>
<dbReference type="HOGENOM" id="CLU_084338_1_3_9"/>
<dbReference type="KEGG" id="aar:Acear_2215"/>